<feature type="region of interest" description="Disordered" evidence="1">
    <location>
        <begin position="1"/>
        <end position="70"/>
    </location>
</feature>
<evidence type="ECO:0000256" key="1">
    <source>
        <dbReference type="SAM" id="MobiDB-lite"/>
    </source>
</evidence>
<proteinExistence type="predicted"/>
<feature type="compositionally biased region" description="Low complexity" evidence="1">
    <location>
        <begin position="53"/>
        <end position="65"/>
    </location>
</feature>
<protein>
    <submittedName>
        <fullName evidence="2">Uncharacterized protein</fullName>
    </submittedName>
</protein>
<name>A0AAE9YX99_9GAMM</name>
<feature type="compositionally biased region" description="Polar residues" evidence="1">
    <location>
        <begin position="9"/>
        <end position="23"/>
    </location>
</feature>
<dbReference type="EMBL" id="CP059735">
    <property type="protein sequence ID" value="WDE01193.1"/>
    <property type="molecule type" value="Genomic_DNA"/>
</dbReference>
<dbReference type="Proteomes" id="UP000032568">
    <property type="component" value="Chromosome"/>
</dbReference>
<dbReference type="AlphaFoldDB" id="A0AAE9YX99"/>
<organism evidence="2 3">
    <name type="scientific">Thalassomonas actiniarum</name>
    <dbReference type="NCBI Taxonomy" id="485447"/>
    <lineage>
        <taxon>Bacteria</taxon>
        <taxon>Pseudomonadati</taxon>
        <taxon>Pseudomonadota</taxon>
        <taxon>Gammaproteobacteria</taxon>
        <taxon>Alteromonadales</taxon>
        <taxon>Colwelliaceae</taxon>
        <taxon>Thalassomonas</taxon>
    </lineage>
</organism>
<keyword evidence="3" id="KW-1185">Reference proteome</keyword>
<reference evidence="2 3" key="2">
    <citation type="journal article" date="2022" name="Mar. Drugs">
        <title>Bioassay-Guided Fractionation Leads to the Detection of Cholic Acid Generated by the Rare Thalassomonas sp.</title>
        <authorList>
            <person name="Pheiffer F."/>
            <person name="Schneider Y.K."/>
            <person name="Hansen E.H."/>
            <person name="Andersen J.H."/>
            <person name="Isaksson J."/>
            <person name="Busche T."/>
            <person name="R C."/>
            <person name="Kalinowski J."/>
            <person name="Zyl L.V."/>
            <person name="Trindade M."/>
        </authorList>
    </citation>
    <scope>NUCLEOTIDE SEQUENCE [LARGE SCALE GENOMIC DNA]</scope>
    <source>
        <strain evidence="2 3">A5K-106</strain>
    </source>
</reference>
<feature type="compositionally biased region" description="Basic and acidic residues" evidence="1">
    <location>
        <begin position="40"/>
        <end position="52"/>
    </location>
</feature>
<feature type="compositionally biased region" description="Low complexity" evidence="1">
    <location>
        <begin position="24"/>
        <end position="33"/>
    </location>
</feature>
<evidence type="ECO:0000313" key="2">
    <source>
        <dbReference type="EMBL" id="WDE01193.1"/>
    </source>
</evidence>
<sequence length="328" mass="36277">MLEEGSGQGVSQSAKASKQTATNSSEISDSGSSNAQAGDARVKTEPGNKELAARASSEAPVAAEPTSLEEVKQRLEQARERLIATGEYQPKYSQAELEALVAQDRITSRFVVTLQKTKTGEQPVGFKRDSGRTTTWITTFDQMENGDTDPKLFNDLNGMTWDDKAEWEIIIIDQGEYFKEDGALAFIPTYENTAALGQKEFAEDFSEENLQGVMTPEYSQQYARVISEYKADGGDPYLKNKVREFASFKFTDDNDYDAFMARHKYTTEVGTNEHFSGDGLTKTKGESGYLAKGQHGTLETIIFEKSPETMDELEARGAILRISAKVIV</sequence>
<reference evidence="2 3" key="1">
    <citation type="journal article" date="2015" name="Genome Announc.">
        <title>Draft Genome Sequences of Marine Isolates of Thalassomonas viridans and Thalassomonas actiniarum.</title>
        <authorList>
            <person name="Olonade I."/>
            <person name="van Zyl L.J."/>
            <person name="Trindade M."/>
        </authorList>
    </citation>
    <scope>NUCLEOTIDE SEQUENCE [LARGE SCALE GENOMIC DNA]</scope>
    <source>
        <strain evidence="2 3">A5K-106</strain>
    </source>
</reference>
<accession>A0AAE9YX99</accession>
<evidence type="ECO:0000313" key="3">
    <source>
        <dbReference type="Proteomes" id="UP000032568"/>
    </source>
</evidence>
<dbReference type="KEGG" id="tact:SG35_011445"/>
<gene>
    <name evidence="2" type="ORF">SG35_011445</name>
</gene>